<keyword evidence="2" id="KW-0560">Oxidoreductase</keyword>
<reference evidence="6" key="1">
    <citation type="submission" date="2023-07" db="EMBL/GenBank/DDBJ databases">
        <title>Novel species in the genus Lipingzhangella isolated from Sambhar Salt Lake.</title>
        <authorList>
            <person name="Jiya N."/>
            <person name="Kajale S."/>
            <person name="Sharma A."/>
        </authorList>
    </citation>
    <scope>NUCLEOTIDE SEQUENCE [LARGE SCALE GENOMIC DNA]</scope>
    <source>
        <strain evidence="6">LS1_29</strain>
    </source>
</reference>
<name>A0ABU2H741_9ACTN</name>
<dbReference type="RefSeq" id="WP_310912344.1">
    <property type="nucleotide sequence ID" value="NZ_JAVLVT010000004.1"/>
</dbReference>
<dbReference type="Gene3D" id="3.40.50.720">
    <property type="entry name" value="NAD(P)-binding Rossmann-like Domain"/>
    <property type="match status" value="1"/>
</dbReference>
<keyword evidence="6" id="KW-1185">Reference proteome</keyword>
<evidence type="ECO:0000313" key="5">
    <source>
        <dbReference type="EMBL" id="MDS1270797.1"/>
    </source>
</evidence>
<feature type="domain" description="GFO/IDH/MocA-like oxidoreductase" evidence="4">
    <location>
        <begin position="137"/>
        <end position="251"/>
    </location>
</feature>
<comment type="similarity">
    <text evidence="1">Belongs to the Gfo/Idh/MocA family.</text>
</comment>
<evidence type="ECO:0000259" key="3">
    <source>
        <dbReference type="Pfam" id="PF01408"/>
    </source>
</evidence>
<dbReference type="Gene3D" id="3.30.360.10">
    <property type="entry name" value="Dihydrodipicolinate Reductase, domain 2"/>
    <property type="match status" value="1"/>
</dbReference>
<protein>
    <submittedName>
        <fullName evidence="5">Gfo/Idh/MocA family oxidoreductase</fullName>
    </submittedName>
</protein>
<evidence type="ECO:0000313" key="6">
    <source>
        <dbReference type="Proteomes" id="UP001250214"/>
    </source>
</evidence>
<sequence length="323" mass="35010">MGTDRRTIRLGLLGCADVAVRRVLPAVTRLPGMELAVSASRTLDKAEKVAADFGGEAVEGYERLLENPHVDAVYIPLPSGMHAHWTERALAAGKHVLAEKPLTTGAGDTESLHALAVERGLVLRENFMFLGHRLHDRVAALLESQSLGRIHSFHAAFTIPARPARDIRHCPELGGGALLDTAGYPVRAAIRFFGTDMEVSGAVLRHDPALGVDLSGSALLRTSDGVAIHCTFGLDHHYTSTYQFLGSAGRLSVDHVFTTPADHRPIIRIDDAAGRSEEHVPADDQFVNSLSFFADDIRRSNPGTDSATRVQAKVIDRIRELSR</sequence>
<dbReference type="InterPro" id="IPR000683">
    <property type="entry name" value="Gfo/Idh/MocA-like_OxRdtase_N"/>
</dbReference>
<dbReference type="Proteomes" id="UP001250214">
    <property type="component" value="Unassembled WGS sequence"/>
</dbReference>
<gene>
    <name evidence="5" type="ORF">RIF23_10840</name>
</gene>
<dbReference type="SUPFAM" id="SSF51735">
    <property type="entry name" value="NAD(P)-binding Rossmann-fold domains"/>
    <property type="match status" value="1"/>
</dbReference>
<dbReference type="InterPro" id="IPR050984">
    <property type="entry name" value="Gfo/Idh/MocA_domain"/>
</dbReference>
<evidence type="ECO:0000256" key="2">
    <source>
        <dbReference type="ARBA" id="ARBA00023002"/>
    </source>
</evidence>
<dbReference type="PANTHER" id="PTHR22604:SF105">
    <property type="entry name" value="TRANS-1,2-DIHYDROBENZENE-1,2-DIOL DEHYDROGENASE"/>
    <property type="match status" value="1"/>
</dbReference>
<dbReference type="PANTHER" id="PTHR22604">
    <property type="entry name" value="OXIDOREDUCTASES"/>
    <property type="match status" value="1"/>
</dbReference>
<accession>A0ABU2H741</accession>
<comment type="caution">
    <text evidence="5">The sequence shown here is derived from an EMBL/GenBank/DDBJ whole genome shotgun (WGS) entry which is preliminary data.</text>
</comment>
<feature type="domain" description="Gfo/Idh/MocA-like oxidoreductase N-terminal" evidence="3">
    <location>
        <begin position="8"/>
        <end position="126"/>
    </location>
</feature>
<organism evidence="5 6">
    <name type="scientific">Lipingzhangella rawalii</name>
    <dbReference type="NCBI Taxonomy" id="2055835"/>
    <lineage>
        <taxon>Bacteria</taxon>
        <taxon>Bacillati</taxon>
        <taxon>Actinomycetota</taxon>
        <taxon>Actinomycetes</taxon>
        <taxon>Streptosporangiales</taxon>
        <taxon>Nocardiopsidaceae</taxon>
        <taxon>Lipingzhangella</taxon>
    </lineage>
</organism>
<dbReference type="InterPro" id="IPR055170">
    <property type="entry name" value="GFO_IDH_MocA-like_dom"/>
</dbReference>
<evidence type="ECO:0000259" key="4">
    <source>
        <dbReference type="Pfam" id="PF22725"/>
    </source>
</evidence>
<dbReference type="SUPFAM" id="SSF55347">
    <property type="entry name" value="Glyceraldehyde-3-phosphate dehydrogenase-like, C-terminal domain"/>
    <property type="match status" value="1"/>
</dbReference>
<evidence type="ECO:0000256" key="1">
    <source>
        <dbReference type="ARBA" id="ARBA00010928"/>
    </source>
</evidence>
<dbReference type="InterPro" id="IPR036291">
    <property type="entry name" value="NAD(P)-bd_dom_sf"/>
</dbReference>
<dbReference type="EMBL" id="JAVLVT010000004">
    <property type="protein sequence ID" value="MDS1270797.1"/>
    <property type="molecule type" value="Genomic_DNA"/>
</dbReference>
<dbReference type="Pfam" id="PF01408">
    <property type="entry name" value="GFO_IDH_MocA"/>
    <property type="match status" value="1"/>
</dbReference>
<dbReference type="Pfam" id="PF22725">
    <property type="entry name" value="GFO_IDH_MocA_C3"/>
    <property type="match status" value="1"/>
</dbReference>
<proteinExistence type="inferred from homology"/>